<name>A0ABS9KFW5_9BACT</name>
<accession>A0ABS9KFW5</accession>
<dbReference type="SUPFAM" id="SSF51735">
    <property type="entry name" value="NAD(P)-binding Rossmann-fold domains"/>
    <property type="match status" value="1"/>
</dbReference>
<dbReference type="Pfam" id="PF00106">
    <property type="entry name" value="adh_short"/>
    <property type="match status" value="1"/>
</dbReference>
<dbReference type="Gene3D" id="3.40.225.10">
    <property type="entry name" value="Class II aldolase/adducin N-terminal domain"/>
    <property type="match status" value="1"/>
</dbReference>
<keyword evidence="2" id="KW-0560">Oxidoreductase</keyword>
<reference evidence="4" key="2">
    <citation type="submission" date="2024-05" db="EMBL/GenBank/DDBJ databases">
        <title>Rhodohalobacter halophilus gen. nov., sp. nov., a moderately halophilic member of the family Balneolaceae.</title>
        <authorList>
            <person name="Xia J."/>
        </authorList>
    </citation>
    <scope>NUCLEOTIDE SEQUENCE</scope>
    <source>
        <strain evidence="4">WB101</strain>
    </source>
</reference>
<dbReference type="InterPro" id="IPR002347">
    <property type="entry name" value="SDR_fam"/>
</dbReference>
<dbReference type="RefSeq" id="WP_237855109.1">
    <property type="nucleotide sequence ID" value="NZ_JAKLWS010000020.1"/>
</dbReference>
<dbReference type="PRINTS" id="PR00081">
    <property type="entry name" value="GDHRDH"/>
</dbReference>
<dbReference type="PANTHER" id="PTHR43008:SF4">
    <property type="entry name" value="CHAIN DEHYDROGENASE, PUTATIVE (AFU_ORTHOLOGUE AFUA_4G08710)-RELATED"/>
    <property type="match status" value="1"/>
</dbReference>
<reference evidence="4" key="1">
    <citation type="submission" date="2022-01" db="EMBL/GenBank/DDBJ databases">
        <authorList>
            <person name="Wang Y."/>
        </authorList>
    </citation>
    <scope>NUCLEOTIDE SEQUENCE</scope>
    <source>
        <strain evidence="4">WB101</strain>
    </source>
</reference>
<comment type="caution">
    <text evidence="4">The sequence shown here is derived from an EMBL/GenBank/DDBJ whole genome shotgun (WGS) entry which is preliminary data.</text>
</comment>
<organism evidence="4 5">
    <name type="scientific">Rhodohalobacter sulfatireducens</name>
    <dbReference type="NCBI Taxonomy" id="2911366"/>
    <lineage>
        <taxon>Bacteria</taxon>
        <taxon>Pseudomonadati</taxon>
        <taxon>Balneolota</taxon>
        <taxon>Balneolia</taxon>
        <taxon>Balneolales</taxon>
        <taxon>Balneolaceae</taxon>
        <taxon>Rhodohalobacter</taxon>
    </lineage>
</organism>
<dbReference type="InterPro" id="IPR013454">
    <property type="entry name" value="Bifunc_RhaD/ADH"/>
</dbReference>
<evidence type="ECO:0000256" key="1">
    <source>
        <dbReference type="ARBA" id="ARBA00006484"/>
    </source>
</evidence>
<dbReference type="NCBIfam" id="NF006189">
    <property type="entry name" value="PRK08324.1-3"/>
    <property type="match status" value="1"/>
</dbReference>
<comment type="similarity">
    <text evidence="1">Belongs to the short-chain dehydrogenases/reductases (SDR) family.</text>
</comment>
<evidence type="ECO:0000313" key="4">
    <source>
        <dbReference type="EMBL" id="MCG2589749.1"/>
    </source>
</evidence>
<dbReference type="Gene3D" id="3.40.50.720">
    <property type="entry name" value="NAD(P)-binding Rossmann-like Domain"/>
    <property type="match status" value="1"/>
</dbReference>
<dbReference type="SMART" id="SM01007">
    <property type="entry name" value="Aldolase_II"/>
    <property type="match status" value="1"/>
</dbReference>
<dbReference type="NCBIfam" id="TIGR02632">
    <property type="entry name" value="RhaD_aldol-ADH"/>
    <property type="match status" value="1"/>
</dbReference>
<dbReference type="PANTHER" id="PTHR43008">
    <property type="entry name" value="BENZIL REDUCTASE"/>
    <property type="match status" value="1"/>
</dbReference>
<evidence type="ECO:0000256" key="2">
    <source>
        <dbReference type="ARBA" id="ARBA00023002"/>
    </source>
</evidence>
<dbReference type="SUPFAM" id="SSF53639">
    <property type="entry name" value="AraD/HMP-PK domain-like"/>
    <property type="match status" value="1"/>
</dbReference>
<protein>
    <submittedName>
        <fullName evidence="4">Bifunctional rhamnulose-1-phosphate aldolase/short-chain dehydrogenase</fullName>
    </submittedName>
</protein>
<keyword evidence="5" id="KW-1185">Reference proteome</keyword>
<dbReference type="InterPro" id="IPR036291">
    <property type="entry name" value="NAD(P)-bd_dom_sf"/>
</dbReference>
<dbReference type="EMBL" id="JAKLWS010000020">
    <property type="protein sequence ID" value="MCG2589749.1"/>
    <property type="molecule type" value="Genomic_DNA"/>
</dbReference>
<dbReference type="Proteomes" id="UP001165366">
    <property type="component" value="Unassembled WGS sequence"/>
</dbReference>
<proteinExistence type="inferred from homology"/>
<sequence length="732" mass="80482">MSRSTTEIYFRTVESKWDDEIASDMDLLERLVYRSNLLGSDAYINNTGGGNTSSKLKETDPLTDEEVEVVWVKGSGGDLRTAKKPNFASLYQQRLLNLQDIYQSKENTGLKTPAEDSMTEMYPHCTFNLNPRAPSIDTPLHSFIPYKFVDHTHPVPVIAIATANKGPQLTKEIYGDDVVWVDWMRPGFELGLKLQETIENNPGIKGIVLGGHGLINWANDDKECYELSLELINQAADYLSNHEKGEESYGGEKYQSLKKDERRAVLAEVLPFLRGQVSQQNQFIGTIQDDDLTLQFINSKDAPNLAELGTSCPDHFLRTKIKPLYVEWNPQEDSLEDLKSEITSGLEKYREDYADYYNNHSDEDSPDMRDPNPTVILIPGLGMVTWGKNKSESRVTAEFYTAAIGVMRGAESVAKYTAISKQEAYDIEYWALEEAKLQRMPPEAELSRQIIAVIGAGSGIGKDLVPKLIDEGATVIALDLKEDAANGTAKEVLDDIGMGIGVAGSGISGSGDIIGLECDITDRKSVQEAMHEIVIAYGGLDNIAVTAGLYPTPDQAGNVSDSAWDKSFSVNVKGNFIVADEASKIWKAQNLKGSMVITTSANAVVPKAGSFAYDTSKSAANHLVRELAISLAPNIRVNGVAPATVVEGSSMFPRDRVKASLTKYGIEFSDEESTESLRDKLAEFYASRTLTKKPITLEQQTEAIFQLLSTKLENTSGHIIPVDGGLKEAFLR</sequence>
<dbReference type="InterPro" id="IPR036409">
    <property type="entry name" value="Aldolase_II/adducin_N_sf"/>
</dbReference>
<feature type="domain" description="Class II aldolase/adducin N-terminal" evidence="3">
    <location>
        <begin position="30"/>
        <end position="239"/>
    </location>
</feature>
<gene>
    <name evidence="4" type="ORF">L6773_14305</name>
</gene>
<evidence type="ECO:0000313" key="5">
    <source>
        <dbReference type="Proteomes" id="UP001165366"/>
    </source>
</evidence>
<dbReference type="Pfam" id="PF00596">
    <property type="entry name" value="Aldolase_II"/>
    <property type="match status" value="1"/>
</dbReference>
<evidence type="ECO:0000259" key="3">
    <source>
        <dbReference type="SMART" id="SM01007"/>
    </source>
</evidence>
<dbReference type="InterPro" id="IPR001303">
    <property type="entry name" value="Aldolase_II/adducin_N"/>
</dbReference>